<accession>A0A412WX85</accession>
<name>A0A412WX85_9BACT</name>
<sequence>MKSFLEIRYKGIGFSLYTKKLVVKFLLYRLIFDTHFYIRIEGDKRAHVKNKVEFVFFLF</sequence>
<proteinExistence type="predicted"/>
<dbReference type="AlphaFoldDB" id="A0A412WX85"/>
<dbReference type="Proteomes" id="UP000283589">
    <property type="component" value="Unassembled WGS sequence"/>
</dbReference>
<evidence type="ECO:0000313" key="1">
    <source>
        <dbReference type="EMBL" id="RGV32137.1"/>
    </source>
</evidence>
<reference evidence="1 2" key="1">
    <citation type="submission" date="2018-08" db="EMBL/GenBank/DDBJ databases">
        <title>A genome reference for cultivated species of the human gut microbiota.</title>
        <authorList>
            <person name="Zou Y."/>
            <person name="Xue W."/>
            <person name="Luo G."/>
        </authorList>
    </citation>
    <scope>NUCLEOTIDE SEQUENCE [LARGE SCALE GENOMIC DNA]</scope>
    <source>
        <strain evidence="1 2">AF14-49</strain>
    </source>
</reference>
<comment type="caution">
    <text evidence="1">The sequence shown here is derived from an EMBL/GenBank/DDBJ whole genome shotgun (WGS) entry which is preliminary data.</text>
</comment>
<gene>
    <name evidence="1" type="ORF">DWW18_14680</name>
</gene>
<evidence type="ECO:0000313" key="2">
    <source>
        <dbReference type="Proteomes" id="UP000283589"/>
    </source>
</evidence>
<protein>
    <submittedName>
        <fullName evidence="1">Uncharacterized protein</fullName>
    </submittedName>
</protein>
<dbReference type="EMBL" id="QRZA01000023">
    <property type="protein sequence ID" value="RGV32137.1"/>
    <property type="molecule type" value="Genomic_DNA"/>
</dbReference>
<organism evidence="1 2">
    <name type="scientific">Butyricimonas virosa</name>
    <dbReference type="NCBI Taxonomy" id="544645"/>
    <lineage>
        <taxon>Bacteria</taxon>
        <taxon>Pseudomonadati</taxon>
        <taxon>Bacteroidota</taxon>
        <taxon>Bacteroidia</taxon>
        <taxon>Bacteroidales</taxon>
        <taxon>Odoribacteraceae</taxon>
        <taxon>Butyricimonas</taxon>
    </lineage>
</organism>